<proteinExistence type="predicted"/>
<evidence type="ECO:0000256" key="9">
    <source>
        <dbReference type="PROSITE-ProRule" id="PRU01091"/>
    </source>
</evidence>
<keyword evidence="5 9" id="KW-0238">DNA-binding</keyword>
<evidence type="ECO:0000256" key="8">
    <source>
        <dbReference type="PROSITE-ProRule" id="PRU00169"/>
    </source>
</evidence>
<dbReference type="Pfam" id="PF00072">
    <property type="entry name" value="Response_reg"/>
    <property type="match status" value="1"/>
</dbReference>
<dbReference type="GO" id="GO:0000976">
    <property type="term" value="F:transcription cis-regulatory region binding"/>
    <property type="evidence" value="ECO:0007669"/>
    <property type="project" value="TreeGrafter"/>
</dbReference>
<dbReference type="InterPro" id="IPR039420">
    <property type="entry name" value="WalR-like"/>
</dbReference>
<dbReference type="CDD" id="cd00383">
    <property type="entry name" value="trans_reg_C"/>
    <property type="match status" value="1"/>
</dbReference>
<dbReference type="InterPro" id="IPR001867">
    <property type="entry name" value="OmpR/PhoB-type_DNA-bd"/>
</dbReference>
<evidence type="ECO:0000256" key="3">
    <source>
        <dbReference type="ARBA" id="ARBA00023012"/>
    </source>
</evidence>
<reference evidence="13" key="1">
    <citation type="submission" date="2020-06" db="EMBL/GenBank/DDBJ databases">
        <title>Draft genomic sequence of Geomonas sp. Red330.</title>
        <authorList>
            <person name="Itoh H."/>
            <person name="Zhenxing X."/>
            <person name="Ushijima N."/>
            <person name="Masuda Y."/>
            <person name="Shiratori Y."/>
            <person name="Senoo K."/>
        </authorList>
    </citation>
    <scope>NUCLEOTIDE SEQUENCE [LARGE SCALE GENOMIC DNA]</scope>
    <source>
        <strain evidence="13">Red330</strain>
    </source>
</reference>
<dbReference type="FunFam" id="3.40.50.2300:FF:000001">
    <property type="entry name" value="DNA-binding response regulator PhoB"/>
    <property type="match status" value="1"/>
</dbReference>
<accession>A0A6V8ME66</accession>
<dbReference type="InterPro" id="IPR001789">
    <property type="entry name" value="Sig_transdc_resp-reg_receiver"/>
</dbReference>
<keyword evidence="6" id="KW-0804">Transcription</keyword>
<evidence type="ECO:0000256" key="4">
    <source>
        <dbReference type="ARBA" id="ARBA00023015"/>
    </source>
</evidence>
<evidence type="ECO:0000313" key="12">
    <source>
        <dbReference type="EMBL" id="GFO58164.1"/>
    </source>
</evidence>
<dbReference type="SMART" id="SM00862">
    <property type="entry name" value="Trans_reg_C"/>
    <property type="match status" value="1"/>
</dbReference>
<dbReference type="Proteomes" id="UP000556026">
    <property type="component" value="Unassembled WGS sequence"/>
</dbReference>
<evidence type="ECO:0000259" key="11">
    <source>
        <dbReference type="PROSITE" id="PS51755"/>
    </source>
</evidence>
<evidence type="ECO:0000313" key="13">
    <source>
        <dbReference type="Proteomes" id="UP000556026"/>
    </source>
</evidence>
<evidence type="ECO:0000256" key="1">
    <source>
        <dbReference type="ARBA" id="ARBA00013332"/>
    </source>
</evidence>
<dbReference type="Gene3D" id="6.10.250.690">
    <property type="match status" value="1"/>
</dbReference>
<comment type="function">
    <text evidence="7">This protein is a positive regulator for the phosphate regulon. Transcription of this operon is positively regulated by PhoB and PhoR when phosphate is limited.</text>
</comment>
<dbReference type="CDD" id="cd17574">
    <property type="entry name" value="REC_OmpR"/>
    <property type="match status" value="1"/>
</dbReference>
<dbReference type="GO" id="GO:0000156">
    <property type="term" value="F:phosphorelay response regulator activity"/>
    <property type="evidence" value="ECO:0007669"/>
    <property type="project" value="TreeGrafter"/>
</dbReference>
<organism evidence="12 13">
    <name type="scientific">Geomonas silvestris</name>
    <dbReference type="NCBI Taxonomy" id="2740184"/>
    <lineage>
        <taxon>Bacteria</taxon>
        <taxon>Pseudomonadati</taxon>
        <taxon>Thermodesulfobacteriota</taxon>
        <taxon>Desulfuromonadia</taxon>
        <taxon>Geobacterales</taxon>
        <taxon>Geobacteraceae</taxon>
        <taxon>Geomonas</taxon>
    </lineage>
</organism>
<dbReference type="PANTHER" id="PTHR48111:SF4">
    <property type="entry name" value="DNA-BINDING DUAL TRANSCRIPTIONAL REGULATOR OMPR"/>
    <property type="match status" value="1"/>
</dbReference>
<dbReference type="FunFam" id="1.10.10.10:FF:000018">
    <property type="entry name" value="DNA-binding response regulator ResD"/>
    <property type="match status" value="1"/>
</dbReference>
<dbReference type="GO" id="GO:0005829">
    <property type="term" value="C:cytosol"/>
    <property type="evidence" value="ECO:0007669"/>
    <property type="project" value="TreeGrafter"/>
</dbReference>
<dbReference type="SUPFAM" id="SSF52172">
    <property type="entry name" value="CheY-like"/>
    <property type="match status" value="1"/>
</dbReference>
<dbReference type="Gene3D" id="1.10.10.10">
    <property type="entry name" value="Winged helix-like DNA-binding domain superfamily/Winged helix DNA-binding domain"/>
    <property type="match status" value="1"/>
</dbReference>
<feature type="DNA-binding region" description="OmpR/PhoB-type" evidence="9">
    <location>
        <begin position="130"/>
        <end position="229"/>
    </location>
</feature>
<dbReference type="PROSITE" id="PS51755">
    <property type="entry name" value="OMPR_PHOB"/>
    <property type="match status" value="1"/>
</dbReference>
<feature type="modified residue" description="4-aspartylphosphate" evidence="8">
    <location>
        <position position="54"/>
    </location>
</feature>
<name>A0A6V8ME66_9BACT</name>
<evidence type="ECO:0000256" key="7">
    <source>
        <dbReference type="ARBA" id="ARBA00024735"/>
    </source>
</evidence>
<dbReference type="PANTHER" id="PTHR48111">
    <property type="entry name" value="REGULATOR OF RPOS"/>
    <property type="match status" value="1"/>
</dbReference>
<dbReference type="SMART" id="SM00448">
    <property type="entry name" value="REC"/>
    <property type="match status" value="1"/>
</dbReference>
<dbReference type="RefSeq" id="WP_183353008.1">
    <property type="nucleotide sequence ID" value="NZ_BLXX01000001.1"/>
</dbReference>
<feature type="domain" description="Response regulatory" evidence="10">
    <location>
        <begin position="5"/>
        <end position="118"/>
    </location>
</feature>
<sequence length="237" mass="26068">MSKKTVLIAEDDDTTASLIAAYLERDNFAAVIAADGEAALREFQTHAPLLVILDIMLPGIDGWDICRTIRKSSDVPIIMLTARIEEIDRVAGLAMGADDYVVKPFSIRELVERVKAILRRTRPASPLPVPEVLSCGTLKLDPVRRTVTLDGEPLSLTALEYSLLNTFMAAPGRAFSRAELLDTCYQGDIEVVDRVIDVHISKLRQKIEKTPSAPRYIHTIRGFGYRFGDGSDVEGAG</sequence>
<keyword evidence="13" id="KW-1185">Reference proteome</keyword>
<evidence type="ECO:0000256" key="2">
    <source>
        <dbReference type="ARBA" id="ARBA00022553"/>
    </source>
</evidence>
<dbReference type="AlphaFoldDB" id="A0A6V8ME66"/>
<evidence type="ECO:0000256" key="5">
    <source>
        <dbReference type="ARBA" id="ARBA00023125"/>
    </source>
</evidence>
<keyword evidence="2 8" id="KW-0597">Phosphoprotein</keyword>
<dbReference type="GO" id="GO:0032993">
    <property type="term" value="C:protein-DNA complex"/>
    <property type="evidence" value="ECO:0007669"/>
    <property type="project" value="TreeGrafter"/>
</dbReference>
<evidence type="ECO:0000256" key="6">
    <source>
        <dbReference type="ARBA" id="ARBA00023163"/>
    </source>
</evidence>
<evidence type="ECO:0000259" key="10">
    <source>
        <dbReference type="PROSITE" id="PS50110"/>
    </source>
</evidence>
<dbReference type="GO" id="GO:0006355">
    <property type="term" value="P:regulation of DNA-templated transcription"/>
    <property type="evidence" value="ECO:0007669"/>
    <property type="project" value="InterPro"/>
</dbReference>
<dbReference type="Pfam" id="PF00486">
    <property type="entry name" value="Trans_reg_C"/>
    <property type="match status" value="1"/>
</dbReference>
<keyword evidence="3" id="KW-0902">Two-component regulatory system</keyword>
<dbReference type="InterPro" id="IPR036388">
    <property type="entry name" value="WH-like_DNA-bd_sf"/>
</dbReference>
<protein>
    <recommendedName>
        <fullName evidence="1">Phosphate regulon transcriptional regulatory protein PhoB</fullName>
    </recommendedName>
</protein>
<keyword evidence="4" id="KW-0805">Transcription regulation</keyword>
<gene>
    <name evidence="12" type="ORF">GMST_04890</name>
</gene>
<feature type="domain" description="OmpR/PhoB-type" evidence="11">
    <location>
        <begin position="130"/>
        <end position="229"/>
    </location>
</feature>
<dbReference type="EMBL" id="BLXX01000001">
    <property type="protein sequence ID" value="GFO58164.1"/>
    <property type="molecule type" value="Genomic_DNA"/>
</dbReference>
<comment type="caution">
    <text evidence="12">The sequence shown here is derived from an EMBL/GenBank/DDBJ whole genome shotgun (WGS) entry which is preliminary data.</text>
</comment>
<dbReference type="Gene3D" id="3.40.50.2300">
    <property type="match status" value="1"/>
</dbReference>
<dbReference type="PROSITE" id="PS50110">
    <property type="entry name" value="RESPONSE_REGULATORY"/>
    <property type="match status" value="1"/>
</dbReference>
<dbReference type="InterPro" id="IPR011006">
    <property type="entry name" value="CheY-like_superfamily"/>
</dbReference>